<comment type="caution">
    <text evidence="2">The sequence shown here is derived from an EMBL/GenBank/DDBJ whole genome shotgun (WGS) entry which is preliminary data.</text>
</comment>
<proteinExistence type="predicted"/>
<sequence length="176" mass="19462">MSLMYVKTYLRKIMFKVSHKTLIVISGSMWIGIGVFLLQLGLGFLMDAVQSLLLQADEGYPLMSQLSVLGEVKIAALVLVLLSLITGFFKGRMVLKKTVMRNLLRIKNFPDPTSLLNMYSKGNLFLIVGMMGLGVLMRLSGISSDVRAFIDIAVGSALIQGGVYYLRSALPRMEHI</sequence>
<name>A0A0C1ELM0_9BACT</name>
<feature type="transmembrane region" description="Helical" evidence="1">
    <location>
        <begin position="66"/>
        <end position="89"/>
    </location>
</feature>
<feature type="transmembrane region" description="Helical" evidence="1">
    <location>
        <begin position="124"/>
        <end position="142"/>
    </location>
</feature>
<feature type="transmembrane region" description="Helical" evidence="1">
    <location>
        <begin position="148"/>
        <end position="166"/>
    </location>
</feature>
<keyword evidence="1" id="KW-0812">Transmembrane</keyword>
<gene>
    <name evidence="2" type="ORF">DB43_GM00090</name>
</gene>
<evidence type="ECO:0000313" key="2">
    <source>
        <dbReference type="EMBL" id="KIA77324.1"/>
    </source>
</evidence>
<dbReference type="AlphaFoldDB" id="A0A0C1ELM0"/>
<organism evidence="2 3">
    <name type="scientific">Parachlamydia acanthamoebae</name>
    <dbReference type="NCBI Taxonomy" id="83552"/>
    <lineage>
        <taxon>Bacteria</taxon>
        <taxon>Pseudomonadati</taxon>
        <taxon>Chlamydiota</taxon>
        <taxon>Chlamydiia</taxon>
        <taxon>Parachlamydiales</taxon>
        <taxon>Parachlamydiaceae</taxon>
        <taxon>Parachlamydia</taxon>
    </lineage>
</organism>
<accession>A0A0C1ELM0</accession>
<dbReference type="PATRIC" id="fig|83552.4.peg.1520"/>
<protein>
    <submittedName>
        <fullName evidence="2">Uncharacterized protein</fullName>
    </submittedName>
</protein>
<evidence type="ECO:0000313" key="3">
    <source>
        <dbReference type="Proteomes" id="UP000031307"/>
    </source>
</evidence>
<dbReference type="EMBL" id="JSAM01000082">
    <property type="protein sequence ID" value="KIA77324.1"/>
    <property type="molecule type" value="Genomic_DNA"/>
</dbReference>
<evidence type="ECO:0000256" key="1">
    <source>
        <dbReference type="SAM" id="Phobius"/>
    </source>
</evidence>
<keyword evidence="1" id="KW-0472">Membrane</keyword>
<dbReference type="Proteomes" id="UP000031307">
    <property type="component" value="Unassembled WGS sequence"/>
</dbReference>
<feature type="transmembrane region" description="Helical" evidence="1">
    <location>
        <begin position="21"/>
        <end position="46"/>
    </location>
</feature>
<reference evidence="2 3" key="1">
    <citation type="journal article" date="2014" name="Mol. Biol. Evol.">
        <title>Massive expansion of Ubiquitination-related gene families within the Chlamydiae.</title>
        <authorList>
            <person name="Domman D."/>
            <person name="Collingro A."/>
            <person name="Lagkouvardos I."/>
            <person name="Gehre L."/>
            <person name="Weinmaier T."/>
            <person name="Rattei T."/>
            <person name="Subtil A."/>
            <person name="Horn M."/>
        </authorList>
    </citation>
    <scope>NUCLEOTIDE SEQUENCE [LARGE SCALE GENOMIC DNA]</scope>
    <source>
        <strain evidence="2 3">OEW1</strain>
    </source>
</reference>
<keyword evidence="1" id="KW-1133">Transmembrane helix</keyword>